<keyword evidence="12" id="KW-0720">Serine protease</keyword>
<dbReference type="InterPro" id="IPR036709">
    <property type="entry name" value="Autotransporte_beta_dom_sf"/>
</dbReference>
<evidence type="ECO:0000256" key="5">
    <source>
        <dbReference type="ARBA" id="ARBA00022452"/>
    </source>
</evidence>
<evidence type="ECO:0000256" key="14">
    <source>
        <dbReference type="ARBA" id="ARBA00023145"/>
    </source>
</evidence>
<evidence type="ECO:0000256" key="3">
    <source>
        <dbReference type="ARBA" id="ARBA00004571"/>
    </source>
</evidence>
<keyword evidence="13" id="KW-0472">Membrane</keyword>
<proteinExistence type="predicted"/>
<dbReference type="CDD" id="cd01344">
    <property type="entry name" value="PL2_Passenger_AT"/>
    <property type="match status" value="1"/>
</dbReference>
<dbReference type="SUPFAM" id="SSF103515">
    <property type="entry name" value="Autotransporter"/>
    <property type="match status" value="1"/>
</dbReference>
<evidence type="ECO:0000256" key="16">
    <source>
        <dbReference type="SAM" id="MobiDB-lite"/>
    </source>
</evidence>
<evidence type="ECO:0000259" key="18">
    <source>
        <dbReference type="PROSITE" id="PS51208"/>
    </source>
</evidence>
<organism evidence="20 21">
    <name type="scientific">Actinobacillus suis</name>
    <dbReference type="NCBI Taxonomy" id="716"/>
    <lineage>
        <taxon>Bacteria</taxon>
        <taxon>Pseudomonadati</taxon>
        <taxon>Pseudomonadota</taxon>
        <taxon>Gammaproteobacteria</taxon>
        <taxon>Pasteurellales</taxon>
        <taxon>Pasteurellaceae</taxon>
        <taxon>Actinobacillus</taxon>
    </lineage>
</organism>
<keyword evidence="14" id="KW-0865">Zymogen</keyword>
<dbReference type="InterPro" id="IPR030396">
    <property type="entry name" value="Peptidase_S6_dom"/>
</dbReference>
<dbReference type="Gene3D" id="2.40.10.120">
    <property type="match status" value="1"/>
</dbReference>
<dbReference type="PANTHER" id="PTHR12338">
    <property type="entry name" value="AUTOTRANSPORTER"/>
    <property type="match status" value="1"/>
</dbReference>
<sequence>MQLIQSKFRKSKISILVLSTLASQGINAGVMRHDIDVQTYRDFAENRGVFQPGATNVPVYKTDGTLSGTVAHMPDFSATNDSDTGKMTSYNGGYSTVFNPSYGISVAHVPYTDNLTWARRFYIHNDGTLFNGSDKNENYYKLGETTKRAVDNETPGFDYKFTRYRSVVTEVAPTEMLSSSETKALLGKALGRGALLARAGGGVQVKAVDGSTAAAGCGEADGCYGWLSGGLNQILWHSIYGERMTYTLAITNAAKTALDIGTKGGDSGSPVYWWDEAKQKWWLIAANQAGGGGEGYAKDSYLRSAPEWTEKRIASYIDAPINTTSTTSSITWQKQDTTTGEGKLTVDGKEVTYHSLATVPEKATDAETQAIWAKSKDLIFGGQGGTINVTDGADINMGAGSLTFNQNFILGGNGRLNSAGYIVNKGATLTSTLTGQAGDTWRKIGEGTFRVQGSSNNEAELNIGDGTTYLERQNGYAASHIRLASGRGTVVLKDKNQLKITQDKDQTNTVGFAFGTRGGILDLNGTSPEWNDIYHLDTGATITNNNANKASTFSFAPHNGTRTFLGAFNDKNGGTLNVTYAPKTKNSEWRLKGNSEIKGNFNLTSGQIVLGNYYTPHAANYVDDTDFQSASFKAGKVEIADGTKFTVARKAKAEAAFNVQNNAILAVDTVVGSLDPKQPQQGLQEGAVLNGTVTLAQGAQLTSEVEKDFTTTINADVTGGTFTKYGKGTAALNGKNSFNQARIEEGQADVADIKSLGNTAGVWPMSEAGVLNAMGNTNKVSEILNVIANDTRGVLAFSGKLADYISAFNAKPNLYLGSTTTLELGETNKTLNNDQLRLGGAKGTVTVLGNLKQDASLAIGNAKQTGKVVIASHNPDFNGTVTVGNVELDTQFEDSLGRARISLGYAAMANANLMKNISQGNETEGVLLVNQKSDLTPLANYERVAIGVKEGEKVTLTKLDATKSGYRFGGEGELVLDTKLSGNQNLTVDGQGYWGGEITLTQANDFKGNITVQGHRDKAIGDITLNITHDAALGTGNTLNLLRNGLLKLNANTSVELGQNDASAAIKNTTDTVRKLELTTTSGEKVAPFGSFEHLTKTLSAALSGKLHLVKAGEGNLRLATNGSDLTNVDINQGMLSLEHAQAVGADTQITVNNDAILNTGAQSAGNVVLNTNGSRTSLLSTVKGIATLNSLTLAKNNQLIDFNDVAKTASAAKKERSFYVKNFDFNGNTLTLQNADLVLNSKVVDSSKTAGKLVLNAASASANSQAAGFFDAQGTLELTNGSVLDLRDYSNAKGTAKKEVILNNSSIGVSHWAWNGGGGASNFNNNITFIGNSSLRNSNGGFGTKVTFSGNLAGEKNAVTQIAGHIPIALTGDISKFYGKFSLAHKLLEIDGVDGQIVNAGFTQNTNARNHGFVHSQNKSLILAGDNRDFTGSINQTSASGKLTLRGAQAMPVLASELNAQAGEFIFDLAKDEQITLDPKRSGAGTFVKAGAGVLRFANTNNTFSGDYRVENGTLALANTATVANAKSISAQKDATLQLDFNSTEQVNFNLIGAGNLLKTGSAAATFKQDMSYTGLTTIDTGSLATKNLAGTLQVNPQGVFYMAQQAVEIAGNLVNKGLVYLNSQTGTSVEDRLRVGGNYVGERGSRLVFDTTLYDDNSATDKLMINGDAKGQSTLSVRNFNGKGALTPVGINLINIKGQSEAQFNLDQRYTAGAFEYVLLKQMQGSEANWLLTSVIPKQNGAGVIANKPMAATPLLQSKGTGVTADKPTAATPIVQSKGTGVTADKPTAATPIVQSKGTGVTADKPTAATPVIQSKGTGVTADKSTAATPVIQSKGTGVTADKPTAATPVIQSKGTGVTVDKPIAATPVVQSKGSGVTVLKPTATASAAIQSKGLSVTADQTAMPIVQSKGTSVTADKQTATTPVIQSKGTSVTADKPTAATPATQAKGDSVTVAEKATAELPVMQPEPTQRILRSEVGAYLAQLDPKHKLNEFMENNNGQSVWLSAFGEQAKSNVEASQQLEVKSNSTGINIGANLFTARNWRTGVLLGAEKQTLSVDPTYTVYKSTGKSTVLNAGFFAQYAQDEGVQFSSSAVYHWDKHQVKSEGFRDDYHSKGISVNTALGYRFIMWDKQDFELGLMPKVMYNLESNRMAAHRDMHGNQLSSTGLSQEVGTGITLSVGTNNVTFSTSVDYYKPTEKAKLNINETAFTALSQPHAESHTRLQWQMIPNVSLQTDFKKRFGNERNREVSASLNYSF</sequence>
<evidence type="ECO:0000256" key="9">
    <source>
        <dbReference type="ARBA" id="ARBA00022729"/>
    </source>
</evidence>
<keyword evidence="6" id="KW-0964">Secreted</keyword>
<keyword evidence="5" id="KW-1134">Transmembrane beta strand</keyword>
<dbReference type="InterPro" id="IPR011050">
    <property type="entry name" value="Pectin_lyase_fold/virulence"/>
</dbReference>
<dbReference type="InterPro" id="IPR012332">
    <property type="entry name" value="Autotransporter_pectin_lyase_C"/>
</dbReference>
<dbReference type="Proteomes" id="UP001206331">
    <property type="component" value="Unassembled WGS sequence"/>
</dbReference>
<dbReference type="PROSITE" id="PS51691">
    <property type="entry name" value="PEPTIDASE_S6"/>
    <property type="match status" value="1"/>
</dbReference>
<reference evidence="20 21" key="1">
    <citation type="submission" date="2021-12" db="EMBL/GenBank/DDBJ databases">
        <title>Identification and characterization of A. suis stains in western Canada.</title>
        <authorList>
            <person name="Kulathunga D.G.R.S."/>
            <person name="De Oliveira Costa M."/>
        </authorList>
    </citation>
    <scope>NUCLEOTIDE SEQUENCE [LARGE SCALE GENOMIC DNA]</scope>
    <source>
        <strain evidence="20 21">18_292</strain>
    </source>
</reference>
<evidence type="ECO:0000256" key="13">
    <source>
        <dbReference type="ARBA" id="ARBA00023136"/>
    </source>
</evidence>
<dbReference type="PANTHER" id="PTHR12338:SF8">
    <property type="entry name" value="HEME_HEMOPEXIN-BINDING PROTEIN"/>
    <property type="match status" value="1"/>
</dbReference>
<dbReference type="Pfam" id="PF02395">
    <property type="entry name" value="Peptidase_S6"/>
    <property type="match status" value="1"/>
</dbReference>
<dbReference type="InterPro" id="IPR043990">
    <property type="entry name" value="AC_1"/>
</dbReference>
<dbReference type="Pfam" id="PF24078">
    <property type="entry name" value="Beta-sol_PIC_HAP1_IgA0_2nd"/>
    <property type="match status" value="1"/>
</dbReference>
<evidence type="ECO:0000313" key="20">
    <source>
        <dbReference type="EMBL" id="MCQ9629283.1"/>
    </source>
</evidence>
<feature type="region of interest" description="Disordered" evidence="16">
    <location>
        <begin position="1931"/>
        <end position="1951"/>
    </location>
</feature>
<dbReference type="SUPFAM" id="SSF51126">
    <property type="entry name" value="Pectin lyase-like"/>
    <property type="match status" value="2"/>
</dbReference>
<dbReference type="PRINTS" id="PR00921">
    <property type="entry name" value="IGASERPTASE"/>
</dbReference>
<evidence type="ECO:0000259" key="19">
    <source>
        <dbReference type="PROSITE" id="PS51691"/>
    </source>
</evidence>
<gene>
    <name evidence="20" type="ORF">LZL92_03210</name>
</gene>
<evidence type="ECO:0000256" key="17">
    <source>
        <dbReference type="SAM" id="SignalP"/>
    </source>
</evidence>
<evidence type="ECO:0000256" key="15">
    <source>
        <dbReference type="ARBA" id="ARBA00023237"/>
    </source>
</evidence>
<evidence type="ECO:0000256" key="7">
    <source>
        <dbReference type="ARBA" id="ARBA00022670"/>
    </source>
</evidence>
<dbReference type="PROSITE" id="PS51208">
    <property type="entry name" value="AUTOTRANSPORTER"/>
    <property type="match status" value="1"/>
</dbReference>
<keyword evidence="21" id="KW-1185">Reference proteome</keyword>
<keyword evidence="15" id="KW-0998">Cell outer membrane</keyword>
<evidence type="ECO:0000256" key="4">
    <source>
        <dbReference type="ARBA" id="ARBA00004613"/>
    </source>
</evidence>
<dbReference type="EMBL" id="JAJUPA010000002">
    <property type="protein sequence ID" value="MCQ9629283.1"/>
    <property type="molecule type" value="Genomic_DNA"/>
</dbReference>
<keyword evidence="7" id="KW-0645">Protease</keyword>
<evidence type="ECO:0000313" key="21">
    <source>
        <dbReference type="Proteomes" id="UP001206331"/>
    </source>
</evidence>
<comment type="subcellular location">
    <subcellularLocation>
        <location evidence="3">Cell outer membrane</location>
        <topology evidence="3">Multi-pass membrane protein</topology>
    </subcellularLocation>
    <subcellularLocation>
        <location evidence="1">Cell surface</location>
    </subcellularLocation>
    <subcellularLocation>
        <location evidence="2">Periplasm</location>
    </subcellularLocation>
    <subcellularLocation>
        <location evidence="4">Secreted</location>
    </subcellularLocation>
</comment>
<dbReference type="NCBIfam" id="TIGR02601">
    <property type="entry name" value="autotrns_rpt"/>
    <property type="match status" value="1"/>
</dbReference>
<dbReference type="InterPro" id="IPR050909">
    <property type="entry name" value="Bact_Autotransporter_VF"/>
</dbReference>
<evidence type="ECO:0000256" key="10">
    <source>
        <dbReference type="ARBA" id="ARBA00022764"/>
    </source>
</evidence>
<comment type="caution">
    <text evidence="20">The sequence shown here is derived from an EMBL/GenBank/DDBJ whole genome shotgun (WGS) entry which is preliminary data.</text>
</comment>
<dbReference type="InterPro" id="IPR013425">
    <property type="entry name" value="Autotrns_rpt"/>
</dbReference>
<evidence type="ECO:0000256" key="11">
    <source>
        <dbReference type="ARBA" id="ARBA00022801"/>
    </source>
</evidence>
<dbReference type="InterPro" id="IPR057393">
    <property type="entry name" value="PIC_HAP1_IgA0_b-sol2"/>
</dbReference>
<feature type="domain" description="Autotransporter" evidence="18">
    <location>
        <begin position="1998"/>
        <end position="2259"/>
    </location>
</feature>
<keyword evidence="10" id="KW-0574">Periplasm</keyword>
<evidence type="ECO:0000256" key="8">
    <source>
        <dbReference type="ARBA" id="ARBA00022692"/>
    </source>
</evidence>
<dbReference type="Gene3D" id="2.160.20.20">
    <property type="match status" value="2"/>
</dbReference>
<name>A0ABT1WSA1_ACTSU</name>
<dbReference type="InterPro" id="IPR006315">
    <property type="entry name" value="OM_autotransptr_brl_dom"/>
</dbReference>
<dbReference type="RefSeq" id="WP_014992231.1">
    <property type="nucleotide sequence ID" value="NZ_JAJUOY010000007.1"/>
</dbReference>
<evidence type="ECO:0000256" key="1">
    <source>
        <dbReference type="ARBA" id="ARBA00004241"/>
    </source>
</evidence>
<keyword evidence="9 17" id="KW-0732">Signal</keyword>
<evidence type="ECO:0000256" key="12">
    <source>
        <dbReference type="ARBA" id="ARBA00022825"/>
    </source>
</evidence>
<evidence type="ECO:0000256" key="6">
    <source>
        <dbReference type="ARBA" id="ARBA00022525"/>
    </source>
</evidence>
<dbReference type="InterPro" id="IPR000710">
    <property type="entry name" value="Peptidase_S6"/>
</dbReference>
<keyword evidence="8" id="KW-0812">Transmembrane</keyword>
<feature type="chain" id="PRO_5046663190" evidence="17">
    <location>
        <begin position="29"/>
        <end position="2259"/>
    </location>
</feature>
<evidence type="ECO:0000256" key="2">
    <source>
        <dbReference type="ARBA" id="ARBA00004418"/>
    </source>
</evidence>
<keyword evidence="11" id="KW-0378">Hydrolase</keyword>
<protein>
    <submittedName>
        <fullName evidence="20">Autotransporter outer membrane beta-barrel domain-containing protein</fullName>
    </submittedName>
</protein>
<dbReference type="Pfam" id="PF18883">
    <property type="entry name" value="AC_1"/>
    <property type="match status" value="1"/>
</dbReference>
<feature type="signal peptide" evidence="17">
    <location>
        <begin position="1"/>
        <end position="28"/>
    </location>
</feature>
<accession>A0ABT1WSA1</accession>
<feature type="domain" description="Peptidase S6" evidence="19">
    <location>
        <begin position="29"/>
        <end position="311"/>
    </location>
</feature>
<feature type="compositionally biased region" description="Low complexity" evidence="16">
    <location>
        <begin position="1936"/>
        <end position="1950"/>
    </location>
</feature>
<dbReference type="NCBIfam" id="TIGR01414">
    <property type="entry name" value="autotrans_barl"/>
    <property type="match status" value="2"/>
</dbReference>
<dbReference type="InterPro" id="IPR005546">
    <property type="entry name" value="Autotransporte_beta"/>
</dbReference>